<sequence length="733" mass="75852">MRLLPLALAAALFAGSAYADVTLNLKDAEINTLISTVSEVTGKNFIVDPRVKGKVTVISATPMDKKAVYETFLAVLQVQGFAAVPAGNAVKIIPETNARSDAGIANRSGAGMPLDDVVTHVFALQNVSAAQLVPILRPLVPQWGHLAAYPGNNMLVISDRAGNVARLADIINKLDNGGDRDIESVPLENAAAAEVVRILTTMIQQNKQADPTASAAAVIADERSNAVLVGGDKTERARIISIIQRLDSPLKDNDGATQVVYLRYASAENLAPILEGYAQQANSSASGSSAPATPASSASSGSGGFEKTRVLADKDTNALVITAPPKTMRQIRNVIAQLDIQRPQVLVQAIIAEVSVTRSSQLGLDFAVYNPNGGAAASILDSSTLSALTSVATTGNPLAGLGALGQGINIGGAVIQNEGRSGTSFAVLLKALRSDGDTNVLSTPTLTSLDNEESEVSVGQEVPFLSGSYSNSNTTTSGTVNPFQTIERKDVGLKLGVTPQINEGNSVKLKIKLESSSVASGGAGTANLVTNKRTITNTVNVDSGQVLVLGGLTDDNLNDGVSGVPLLSSIPVLGNLFKSRSVSKVKRNLMVFIHPTILRSKEEGDFYTQRKYDSVRDIQVRAAEKSKVPLIGGSRIVMPELEAYIRDNTAPPSATPPAALRADSPSVDPASTPAPSSPSASSSPAPTPIPPPAAAAPTPAPAPAATVDRSKLAPNVLVIPAERPSTAAPAGSR</sequence>
<dbReference type="RefSeq" id="WP_123212182.1">
    <property type="nucleotide sequence ID" value="NZ_RJVO01000005.1"/>
</dbReference>
<feature type="compositionally biased region" description="Pro residues" evidence="11">
    <location>
        <begin position="685"/>
        <end position="702"/>
    </location>
</feature>
<dbReference type="EMBL" id="RJVO01000005">
    <property type="protein sequence ID" value="ROH89160.1"/>
    <property type="molecule type" value="Genomic_DNA"/>
</dbReference>
<feature type="domain" description="NolW-like" evidence="14">
    <location>
        <begin position="183"/>
        <end position="249"/>
    </location>
</feature>
<keyword evidence="6 12" id="KW-0732">Signal</keyword>
<keyword evidence="8" id="KW-0472">Membrane</keyword>
<evidence type="ECO:0000256" key="2">
    <source>
        <dbReference type="ARBA" id="ARBA00006980"/>
    </source>
</evidence>
<proteinExistence type="inferred from homology"/>
<dbReference type="PANTHER" id="PTHR30332">
    <property type="entry name" value="PROBABLE GENERAL SECRETION PATHWAY PROTEIN D"/>
    <property type="match status" value="1"/>
</dbReference>
<dbReference type="InterPro" id="IPR004845">
    <property type="entry name" value="T2SS_GspD_CS"/>
</dbReference>
<dbReference type="Pfam" id="PF21305">
    <property type="entry name" value="type_II_gspD_N0"/>
    <property type="match status" value="1"/>
</dbReference>
<dbReference type="Pfam" id="PF03958">
    <property type="entry name" value="Secretin_N"/>
    <property type="match status" value="3"/>
</dbReference>
<dbReference type="GO" id="GO:0015628">
    <property type="term" value="P:protein secretion by the type II secretion system"/>
    <property type="evidence" value="ECO:0007669"/>
    <property type="project" value="InterPro"/>
</dbReference>
<feature type="domain" description="GspD-like N0" evidence="15">
    <location>
        <begin position="23"/>
        <end position="92"/>
    </location>
</feature>
<evidence type="ECO:0000313" key="17">
    <source>
        <dbReference type="Proteomes" id="UP000282106"/>
    </source>
</evidence>
<evidence type="ECO:0000259" key="15">
    <source>
        <dbReference type="Pfam" id="PF21305"/>
    </source>
</evidence>
<feature type="compositionally biased region" description="Low complexity" evidence="11">
    <location>
        <begin position="649"/>
        <end position="684"/>
    </location>
</feature>
<evidence type="ECO:0000256" key="10">
    <source>
        <dbReference type="RuleBase" id="RU004004"/>
    </source>
</evidence>
<comment type="caution">
    <text evidence="16">The sequence shown here is derived from an EMBL/GenBank/DDBJ whole genome shotgun (WGS) entry which is preliminary data.</text>
</comment>
<organism evidence="16 17">
    <name type="scientific">Stagnimonas aquatica</name>
    <dbReference type="NCBI Taxonomy" id="2689987"/>
    <lineage>
        <taxon>Bacteria</taxon>
        <taxon>Pseudomonadati</taxon>
        <taxon>Pseudomonadota</taxon>
        <taxon>Gammaproteobacteria</taxon>
        <taxon>Nevskiales</taxon>
        <taxon>Nevskiaceae</taxon>
        <taxon>Stagnimonas</taxon>
    </lineage>
</organism>
<feature type="compositionally biased region" description="Low complexity" evidence="11">
    <location>
        <begin position="283"/>
        <end position="300"/>
    </location>
</feature>
<dbReference type="InterPro" id="IPR001775">
    <property type="entry name" value="GspD/PilQ"/>
</dbReference>
<dbReference type="PANTHER" id="PTHR30332:SF24">
    <property type="entry name" value="SECRETIN GSPD-RELATED"/>
    <property type="match status" value="1"/>
</dbReference>
<accession>A0A3N0V8N4</accession>
<dbReference type="Proteomes" id="UP000282106">
    <property type="component" value="Unassembled WGS sequence"/>
</dbReference>
<dbReference type="InterPro" id="IPR050810">
    <property type="entry name" value="Bact_Secretion_Sys_Channel"/>
</dbReference>
<evidence type="ECO:0000256" key="4">
    <source>
        <dbReference type="ARBA" id="ARBA00022452"/>
    </source>
</evidence>
<dbReference type="InterPro" id="IPR013356">
    <property type="entry name" value="T2SS_GspD"/>
</dbReference>
<dbReference type="PRINTS" id="PR00811">
    <property type="entry name" value="BCTERIALGSPD"/>
</dbReference>
<evidence type="ECO:0000256" key="8">
    <source>
        <dbReference type="ARBA" id="ARBA00023136"/>
    </source>
</evidence>
<feature type="region of interest" description="Disordered" evidence="11">
    <location>
        <begin position="647"/>
        <end position="708"/>
    </location>
</feature>
<keyword evidence="9" id="KW-0998">Cell outer membrane</keyword>
<dbReference type="InterPro" id="IPR004846">
    <property type="entry name" value="T2SS/T3SS_dom"/>
</dbReference>
<evidence type="ECO:0000313" key="16">
    <source>
        <dbReference type="EMBL" id="ROH89160.1"/>
    </source>
</evidence>
<dbReference type="GO" id="GO:0015627">
    <property type="term" value="C:type II protein secretion system complex"/>
    <property type="evidence" value="ECO:0007669"/>
    <property type="project" value="InterPro"/>
</dbReference>
<evidence type="ECO:0000256" key="9">
    <source>
        <dbReference type="ARBA" id="ARBA00023237"/>
    </source>
</evidence>
<evidence type="ECO:0000256" key="3">
    <source>
        <dbReference type="ARBA" id="ARBA00022448"/>
    </source>
</evidence>
<keyword evidence="17" id="KW-1185">Reference proteome</keyword>
<gene>
    <name evidence="16" type="primary">gspD</name>
    <name evidence="16" type="ORF">ED208_12185</name>
</gene>
<dbReference type="InParanoid" id="A0A3N0V8N4"/>
<name>A0A3N0V8N4_9GAMM</name>
<feature type="chain" id="PRO_5017969469" evidence="12">
    <location>
        <begin position="20"/>
        <end position="733"/>
    </location>
</feature>
<dbReference type="NCBIfam" id="TIGR02517">
    <property type="entry name" value="type_II_gspD"/>
    <property type="match status" value="1"/>
</dbReference>
<evidence type="ECO:0000256" key="6">
    <source>
        <dbReference type="ARBA" id="ARBA00022729"/>
    </source>
</evidence>
<keyword evidence="3 10" id="KW-0813">Transport</keyword>
<dbReference type="GO" id="GO:0009279">
    <property type="term" value="C:cell outer membrane"/>
    <property type="evidence" value="ECO:0007669"/>
    <property type="project" value="UniProtKB-SubCell"/>
</dbReference>
<dbReference type="Gene3D" id="3.30.1370.120">
    <property type="match status" value="3"/>
</dbReference>
<dbReference type="InterPro" id="IPR038591">
    <property type="entry name" value="NolW-like_sf"/>
</dbReference>
<feature type="domain" description="Type II/III secretion system secretin-like" evidence="13">
    <location>
        <begin position="431"/>
        <end position="599"/>
    </location>
</feature>
<dbReference type="FunCoup" id="A0A3N0V8N4">
    <property type="interactions" value="101"/>
</dbReference>
<feature type="region of interest" description="Disordered" evidence="11">
    <location>
        <begin position="283"/>
        <end position="304"/>
    </location>
</feature>
<comment type="subcellular location">
    <subcellularLocation>
        <location evidence="1 10">Cell outer membrane</location>
    </subcellularLocation>
</comment>
<keyword evidence="5" id="KW-0812">Transmembrane</keyword>
<protein>
    <submittedName>
        <fullName evidence="16">Type II secretion system protein GspD</fullName>
    </submittedName>
</protein>
<dbReference type="InterPro" id="IPR005644">
    <property type="entry name" value="NolW-like"/>
</dbReference>
<dbReference type="Pfam" id="PF00263">
    <property type="entry name" value="Secretin"/>
    <property type="match status" value="1"/>
</dbReference>
<evidence type="ECO:0000256" key="11">
    <source>
        <dbReference type="SAM" id="MobiDB-lite"/>
    </source>
</evidence>
<evidence type="ECO:0000256" key="1">
    <source>
        <dbReference type="ARBA" id="ARBA00004442"/>
    </source>
</evidence>
<evidence type="ECO:0000259" key="14">
    <source>
        <dbReference type="Pfam" id="PF03958"/>
    </source>
</evidence>
<evidence type="ECO:0000256" key="12">
    <source>
        <dbReference type="SAM" id="SignalP"/>
    </source>
</evidence>
<dbReference type="InterPro" id="IPR049371">
    <property type="entry name" value="GspD-like_N0"/>
</dbReference>
<dbReference type="PROSITE" id="PS00875">
    <property type="entry name" value="T2SP_D"/>
    <property type="match status" value="1"/>
</dbReference>
<feature type="domain" description="NolW-like" evidence="14">
    <location>
        <begin position="119"/>
        <end position="178"/>
    </location>
</feature>
<feature type="domain" description="NolW-like" evidence="14">
    <location>
        <begin position="257"/>
        <end position="344"/>
    </location>
</feature>
<keyword evidence="4" id="KW-1134">Transmembrane beta strand</keyword>
<evidence type="ECO:0000259" key="13">
    <source>
        <dbReference type="Pfam" id="PF00263"/>
    </source>
</evidence>
<evidence type="ECO:0000256" key="5">
    <source>
        <dbReference type="ARBA" id="ARBA00022692"/>
    </source>
</evidence>
<evidence type="ECO:0000256" key="7">
    <source>
        <dbReference type="ARBA" id="ARBA00022927"/>
    </source>
</evidence>
<comment type="similarity">
    <text evidence="2">Belongs to the bacterial secretin family. GSP D subfamily.</text>
</comment>
<dbReference type="AlphaFoldDB" id="A0A3N0V8N4"/>
<feature type="signal peptide" evidence="12">
    <location>
        <begin position="1"/>
        <end position="19"/>
    </location>
</feature>
<reference evidence="16 17" key="1">
    <citation type="submission" date="2018-10" db="EMBL/GenBank/DDBJ databases">
        <authorList>
            <person name="Chen W.-M."/>
        </authorList>
    </citation>
    <scope>NUCLEOTIDE SEQUENCE [LARGE SCALE GENOMIC DNA]</scope>
    <source>
        <strain evidence="16 17">THS-13</strain>
    </source>
</reference>
<keyword evidence="7" id="KW-0653">Protein transport</keyword>